<keyword evidence="1" id="KW-0812">Transmembrane</keyword>
<dbReference type="Proteomes" id="UP001280121">
    <property type="component" value="Unassembled WGS sequence"/>
</dbReference>
<gene>
    <name evidence="3" type="ORF">Ddye_019813</name>
</gene>
<name>A0AAD9TZG9_9ROSI</name>
<protein>
    <recommendedName>
        <fullName evidence="2">PGG domain-containing protein</fullName>
    </recommendedName>
</protein>
<dbReference type="EMBL" id="JANJYI010000006">
    <property type="protein sequence ID" value="KAK2644618.1"/>
    <property type="molecule type" value="Genomic_DNA"/>
</dbReference>
<comment type="caution">
    <text evidence="3">The sequence shown here is derived from an EMBL/GenBank/DDBJ whole genome shotgun (WGS) entry which is preliminary data.</text>
</comment>
<reference evidence="3" key="1">
    <citation type="journal article" date="2023" name="Plant J.">
        <title>Genome sequences and population genomics provide insights into the demographic history, inbreeding, and mutation load of two 'living fossil' tree species of Dipteronia.</title>
        <authorList>
            <person name="Feng Y."/>
            <person name="Comes H.P."/>
            <person name="Chen J."/>
            <person name="Zhu S."/>
            <person name="Lu R."/>
            <person name="Zhang X."/>
            <person name="Li P."/>
            <person name="Qiu J."/>
            <person name="Olsen K.M."/>
            <person name="Qiu Y."/>
        </authorList>
    </citation>
    <scope>NUCLEOTIDE SEQUENCE</scope>
    <source>
        <strain evidence="3">KIB01</strain>
    </source>
</reference>
<proteinExistence type="predicted"/>
<evidence type="ECO:0000256" key="1">
    <source>
        <dbReference type="SAM" id="Phobius"/>
    </source>
</evidence>
<dbReference type="AlphaFoldDB" id="A0AAD9TZG9"/>
<feature type="transmembrane region" description="Helical" evidence="1">
    <location>
        <begin position="113"/>
        <end position="133"/>
    </location>
</feature>
<feature type="transmembrane region" description="Helical" evidence="1">
    <location>
        <begin position="83"/>
        <end position="101"/>
    </location>
</feature>
<dbReference type="Pfam" id="PF13962">
    <property type="entry name" value="PGG"/>
    <property type="match status" value="1"/>
</dbReference>
<keyword evidence="1" id="KW-0472">Membrane</keyword>
<keyword evidence="1" id="KW-1133">Transmembrane helix</keyword>
<evidence type="ECO:0000313" key="3">
    <source>
        <dbReference type="EMBL" id="KAK2644618.1"/>
    </source>
</evidence>
<sequence length="134" mass="14917">MTTATPFYTVLQRQHYKGGTRLGPAYKLQEELKWFDSVKKIMPSSYTMLRAKNKMTTLEILKEKHAEQLKKAQGWIKETSQSCSGVAILVATVVFAAAFTVPGGTNDNNGFPILLQSPYLVSFTFLDVVSLLVP</sequence>
<accession>A0AAD9TZG9</accession>
<dbReference type="PANTHER" id="PTHR24177">
    <property type="entry name" value="CASKIN"/>
    <property type="match status" value="1"/>
</dbReference>
<dbReference type="InterPro" id="IPR026961">
    <property type="entry name" value="PGG_dom"/>
</dbReference>
<evidence type="ECO:0000259" key="2">
    <source>
        <dbReference type="Pfam" id="PF13962"/>
    </source>
</evidence>
<dbReference type="PANTHER" id="PTHR24177:SF215">
    <property type="entry name" value="PGG DOMAIN-CONTAINING PROTEIN"/>
    <property type="match status" value="1"/>
</dbReference>
<feature type="domain" description="PGG" evidence="2">
    <location>
        <begin position="74"/>
        <end position="132"/>
    </location>
</feature>
<dbReference type="GO" id="GO:0016020">
    <property type="term" value="C:membrane"/>
    <property type="evidence" value="ECO:0007669"/>
    <property type="project" value="TreeGrafter"/>
</dbReference>
<keyword evidence="4" id="KW-1185">Reference proteome</keyword>
<evidence type="ECO:0000313" key="4">
    <source>
        <dbReference type="Proteomes" id="UP001280121"/>
    </source>
</evidence>
<organism evidence="3 4">
    <name type="scientific">Dipteronia dyeriana</name>
    <dbReference type="NCBI Taxonomy" id="168575"/>
    <lineage>
        <taxon>Eukaryota</taxon>
        <taxon>Viridiplantae</taxon>
        <taxon>Streptophyta</taxon>
        <taxon>Embryophyta</taxon>
        <taxon>Tracheophyta</taxon>
        <taxon>Spermatophyta</taxon>
        <taxon>Magnoliopsida</taxon>
        <taxon>eudicotyledons</taxon>
        <taxon>Gunneridae</taxon>
        <taxon>Pentapetalae</taxon>
        <taxon>rosids</taxon>
        <taxon>malvids</taxon>
        <taxon>Sapindales</taxon>
        <taxon>Sapindaceae</taxon>
        <taxon>Hippocastanoideae</taxon>
        <taxon>Acereae</taxon>
        <taxon>Dipteronia</taxon>
    </lineage>
</organism>